<accession>A0ABW3IB91</accession>
<evidence type="ECO:0000313" key="1">
    <source>
        <dbReference type="EMBL" id="MFD0966956.1"/>
    </source>
</evidence>
<dbReference type="RefSeq" id="WP_380822021.1">
    <property type="nucleotide sequence ID" value="NZ_JBHTJN010000028.1"/>
</dbReference>
<organism evidence="1 2">
    <name type="scientific">Seminibacterium arietis</name>
    <dbReference type="NCBI Taxonomy" id="1173502"/>
    <lineage>
        <taxon>Bacteria</taxon>
        <taxon>Pseudomonadati</taxon>
        <taxon>Pseudomonadota</taxon>
        <taxon>Gammaproteobacteria</taxon>
        <taxon>Pasteurellales</taxon>
        <taxon>Pasteurellaceae</taxon>
        <taxon>Seminibacterium</taxon>
    </lineage>
</organism>
<keyword evidence="2" id="KW-1185">Reference proteome</keyword>
<comment type="caution">
    <text evidence="1">The sequence shown here is derived from an EMBL/GenBank/DDBJ whole genome shotgun (WGS) entry which is preliminary data.</text>
</comment>
<dbReference type="Pfam" id="PF10833">
    <property type="entry name" value="DUF2572"/>
    <property type="match status" value="1"/>
</dbReference>
<proteinExistence type="predicted"/>
<reference evidence="2" key="1">
    <citation type="journal article" date="2019" name="Int. J. Syst. Evol. Microbiol.">
        <title>The Global Catalogue of Microorganisms (GCM) 10K type strain sequencing project: providing services to taxonomists for standard genome sequencing and annotation.</title>
        <authorList>
            <consortium name="The Broad Institute Genomics Platform"/>
            <consortium name="The Broad Institute Genome Sequencing Center for Infectious Disease"/>
            <person name="Wu L."/>
            <person name="Ma J."/>
        </authorList>
    </citation>
    <scope>NUCLEOTIDE SEQUENCE [LARGE SCALE GENOMIC DNA]</scope>
    <source>
        <strain evidence="2">CCUG 61707</strain>
    </source>
</reference>
<evidence type="ECO:0000313" key="2">
    <source>
        <dbReference type="Proteomes" id="UP001596996"/>
    </source>
</evidence>
<dbReference type="EMBL" id="JBHTJN010000028">
    <property type="protein sequence ID" value="MFD0966956.1"/>
    <property type="molecule type" value="Genomic_DNA"/>
</dbReference>
<name>A0ABW3IB91_9PAST</name>
<gene>
    <name evidence="1" type="ORF">ACFQ02_08995</name>
</gene>
<protein>
    <submittedName>
        <fullName evidence="1">DUF2572 family protein</fullName>
    </submittedName>
</protein>
<sequence>MKNTGVVTLTLLILLTSSLLIIIILNNDILHLYSTTISQRKIYLEQSLKLQKISNIEKEKYCHNLNINTDKNTYQIKFNNDNTLSHYIWCRKESLFYHPPKKAINKNSFNYYINKEAISKFKHKFIEMNSNLLKKNQDSLYWFNENQNEWEIKGNINAVIIAEGDLTITGKGKISGTVITQGKLITADSVKIVYKKSTVNNIVRIYSYWQYAEKSWHDFEPL</sequence>
<dbReference type="Proteomes" id="UP001596996">
    <property type="component" value="Unassembled WGS sequence"/>
</dbReference>
<dbReference type="InterPro" id="IPR022543">
    <property type="entry name" value="DUF2572"/>
</dbReference>